<dbReference type="CDD" id="cd01671">
    <property type="entry name" value="CARD"/>
    <property type="match status" value="1"/>
</dbReference>
<dbReference type="InterPro" id="IPR036465">
    <property type="entry name" value="vWFA_dom_sf"/>
</dbReference>
<proteinExistence type="predicted"/>
<reference evidence="8" key="1">
    <citation type="submission" date="2025-08" db="UniProtKB">
        <authorList>
            <consortium name="RefSeq"/>
        </authorList>
    </citation>
    <scope>IDENTIFICATION</scope>
    <source>
        <tissue evidence="8">Gonads</tissue>
    </source>
</reference>
<dbReference type="GO" id="GO:0046872">
    <property type="term" value="F:metal ion binding"/>
    <property type="evidence" value="ECO:0007669"/>
    <property type="project" value="InterPro"/>
</dbReference>
<dbReference type="RefSeq" id="XP_013388646.1">
    <property type="nucleotide sequence ID" value="XM_013533192.1"/>
</dbReference>
<feature type="coiled-coil region" evidence="1">
    <location>
        <begin position="417"/>
        <end position="451"/>
    </location>
</feature>
<dbReference type="OrthoDB" id="438049at2759"/>
<dbReference type="KEGG" id="lak:106157515"/>
<dbReference type="Proteomes" id="UP000085678">
    <property type="component" value="Unplaced"/>
</dbReference>
<dbReference type="Gene3D" id="3.40.50.410">
    <property type="entry name" value="von Willebrand factor, type A domain"/>
    <property type="match status" value="1"/>
</dbReference>
<feature type="region of interest" description="Disordered" evidence="2">
    <location>
        <begin position="700"/>
        <end position="730"/>
    </location>
</feature>
<dbReference type="SMART" id="SM00327">
    <property type="entry name" value="VWA"/>
    <property type="match status" value="1"/>
</dbReference>
<feature type="region of interest" description="Disordered" evidence="2">
    <location>
        <begin position="1"/>
        <end position="71"/>
    </location>
</feature>
<evidence type="ECO:0000313" key="7">
    <source>
        <dbReference type="Proteomes" id="UP000085678"/>
    </source>
</evidence>
<dbReference type="SUPFAM" id="SSF117839">
    <property type="entry name" value="WWE domain"/>
    <property type="match status" value="1"/>
</dbReference>
<dbReference type="PROSITE" id="PS50918">
    <property type="entry name" value="WWE"/>
    <property type="match status" value="1"/>
</dbReference>
<feature type="compositionally biased region" description="Polar residues" evidence="2">
    <location>
        <begin position="1"/>
        <end position="11"/>
    </location>
</feature>
<dbReference type="InterPro" id="IPR011029">
    <property type="entry name" value="DEATH-like_dom_sf"/>
</dbReference>
<dbReference type="Gene3D" id="1.10.533.10">
    <property type="entry name" value="Death Domain, Fas"/>
    <property type="match status" value="1"/>
</dbReference>
<organism evidence="7 8">
    <name type="scientific">Lingula anatina</name>
    <name type="common">Brachiopod</name>
    <name type="synonym">Lingula unguis</name>
    <dbReference type="NCBI Taxonomy" id="7574"/>
    <lineage>
        <taxon>Eukaryota</taxon>
        <taxon>Metazoa</taxon>
        <taxon>Spiralia</taxon>
        <taxon>Lophotrochozoa</taxon>
        <taxon>Brachiopoda</taxon>
        <taxon>Linguliformea</taxon>
        <taxon>Lingulata</taxon>
        <taxon>Lingulida</taxon>
        <taxon>Linguloidea</taxon>
        <taxon>Lingulidae</taxon>
        <taxon>Lingula</taxon>
    </lineage>
</organism>
<feature type="domain" description="WWE" evidence="5">
    <location>
        <begin position="1168"/>
        <end position="1221"/>
    </location>
</feature>
<dbReference type="GeneID" id="106157515"/>
<evidence type="ECO:0000256" key="2">
    <source>
        <dbReference type="SAM" id="MobiDB-lite"/>
    </source>
</evidence>
<evidence type="ECO:0000259" key="6">
    <source>
        <dbReference type="PROSITE" id="PS51416"/>
    </source>
</evidence>
<dbReference type="GO" id="GO:0004842">
    <property type="term" value="F:ubiquitin-protein transferase activity"/>
    <property type="evidence" value="ECO:0007669"/>
    <property type="project" value="InterPro"/>
</dbReference>
<dbReference type="PROSITE" id="PS50234">
    <property type="entry name" value="VWFA"/>
    <property type="match status" value="1"/>
</dbReference>
<name>A0A1S3HSW7_LINAN</name>
<feature type="domain" description="CARD" evidence="3">
    <location>
        <begin position="110"/>
        <end position="200"/>
    </location>
</feature>
<accession>A0A1S3HSW7</accession>
<dbReference type="InterPro" id="IPR002035">
    <property type="entry name" value="VWF_A"/>
</dbReference>
<dbReference type="GO" id="GO:0042981">
    <property type="term" value="P:regulation of apoptotic process"/>
    <property type="evidence" value="ECO:0007669"/>
    <property type="project" value="InterPro"/>
</dbReference>
<dbReference type="SUPFAM" id="SSF159034">
    <property type="entry name" value="Mib/herc2 domain-like"/>
    <property type="match status" value="2"/>
</dbReference>
<dbReference type="SUPFAM" id="SSF53300">
    <property type="entry name" value="vWA-like"/>
    <property type="match status" value="1"/>
</dbReference>
<dbReference type="InterPro" id="IPR037197">
    <property type="entry name" value="WWE_dom_sf"/>
</dbReference>
<feature type="compositionally biased region" description="Polar residues" evidence="2">
    <location>
        <begin position="19"/>
        <end position="41"/>
    </location>
</feature>
<sequence>MKPQFGQQISTDESKLSDTELTASNPDVLPNYSSATATVSGDENLGEETSLKTTAPSSRRNDDPATPVDQTQVSGFSLVPVESNQQLNPALTTLAPPVDETPLEEQSGSMTQWQRDIIQNNFVFLVENLRMSPLYPYLYEDAVLVESDREVLESKKSNLEKNTHFLIQILRKRGARAFASLKRALTKTGSGFIVEALEGKKSYVYGQLEVRPTTEVQGPHSDTVQRQLATAESVLQSNILNDQTRQKEVAYSLARLTTPLQVDSISQGSLIFDLKFGDLDQLDAFWQWSRGRDSPLKRHLESILLTDDIRHLVPGLRLTLDITTPMTWAEYLKGRTLLGGKFLDGCRDDFVDRGPRKDNPPSALKVAALLDSNRALPSNVPTSKDVSLWAFEDGRFDVVTKMHAFRNENKNLDELKRERIERYLQAREKQVASLQKQLDDCNQEIENNKHERIRRDGEFERLSNVLGETSGKILQKEMELNDLRQRCNRSAGAMQEKEHEIAALQSEVVKLTNALGEQTEGTTVQTLRSQLEAEMEKVEKLQQSVEEAELTTLAFEVLAEDVGKFKVTAGQRCMALELGRKTRHLEKANEQLKNATAKIKTLESEKAKLLEDLESWQKFFDDLPQYIEKQNLIVDLERLTNRLFCKSGGHQSENIKPNGAEGYGVPSKKASAADPILNEDHFETEPGLPLEQTIEQTTKAQTIPNTDQQKETPPPSVLKPITNPRTGRWSKRKTSGLDTVLCVDVSGSMQGEPFTRLKRGINQMLDDMEYANNIYEFEEDVALVTFGGEIAATVVPLTTDYYQIRRALENIQPQGMSPLVPGILEAQREIQRNSGQLVVSGRKVSARILVFTDGHPSDENDVGAEDVPFGSTTAKYKTATALQMYADDTDRHNKAATTFIACGGKIDTNFLTSVVKIGNGVLLSADDDVTWRKLGGYYKRKVWVCRFAAPFKGTDDMKRLVGQDVKTFEYWMKATKGAEIMEADMSEFDMKEMFNMILELQENDKDDDSRESDPEVQVHLPIGTRVRRGPDWKWEDQDGGGPGTVVGYGKRKWVLVNWDANSQTRNYRFGEEDKYDIFQVNEPRKLKADELIAVGVKVVRGPDWKWQDQDGGKGNVGVVFRVQENGLVNVMWPTRQGYDYRYGFDGCFDLEIVDEETTPNSTPNTAEGATGIQFKEGEHVVWQWLRNMEWVMYPSDVNMRLEHAYQDNIRGTVEVDVMGVR</sequence>
<dbReference type="GO" id="GO:0016567">
    <property type="term" value="P:protein ubiquitination"/>
    <property type="evidence" value="ECO:0007669"/>
    <property type="project" value="InterPro"/>
</dbReference>
<dbReference type="PANTHER" id="PTHR24202:SF4">
    <property type="entry name" value="E3 UBIQUITIN-PROTEIN LIGASE MIB2-RELATED"/>
    <property type="match status" value="1"/>
</dbReference>
<dbReference type="InterPro" id="IPR004170">
    <property type="entry name" value="WWE_dom"/>
</dbReference>
<keyword evidence="7" id="KW-1185">Reference proteome</keyword>
<dbReference type="InterPro" id="IPR037252">
    <property type="entry name" value="Mib_Herc2_sf"/>
</dbReference>
<dbReference type="InParanoid" id="A0A1S3HSW7"/>
<dbReference type="Pfam" id="PF06701">
    <property type="entry name" value="MIB_HERC2"/>
    <property type="match status" value="2"/>
</dbReference>
<dbReference type="PROSITE" id="PS51416">
    <property type="entry name" value="MIB_HERC2"/>
    <property type="match status" value="2"/>
</dbReference>
<feature type="region of interest" description="Disordered" evidence="2">
    <location>
        <begin position="649"/>
        <end position="672"/>
    </location>
</feature>
<feature type="domain" description="VWFA" evidence="4">
    <location>
        <begin position="738"/>
        <end position="942"/>
    </location>
</feature>
<dbReference type="Pfam" id="PF13519">
    <property type="entry name" value="VWA_2"/>
    <property type="match status" value="1"/>
</dbReference>
<dbReference type="GO" id="GO:0005737">
    <property type="term" value="C:cytoplasm"/>
    <property type="evidence" value="ECO:0007669"/>
    <property type="project" value="TreeGrafter"/>
</dbReference>
<gene>
    <name evidence="8" type="primary">LOC106157515</name>
</gene>
<dbReference type="InterPro" id="IPR001315">
    <property type="entry name" value="CARD"/>
</dbReference>
<dbReference type="Pfam" id="PF00619">
    <property type="entry name" value="CARD"/>
    <property type="match status" value="1"/>
</dbReference>
<feature type="coiled-coil region" evidence="1">
    <location>
        <begin position="480"/>
        <end position="551"/>
    </location>
</feature>
<feature type="coiled-coil region" evidence="1">
    <location>
        <begin position="578"/>
        <end position="619"/>
    </location>
</feature>
<dbReference type="Gene3D" id="2.30.30.40">
    <property type="entry name" value="SH3 Domains"/>
    <property type="match status" value="2"/>
</dbReference>
<keyword evidence="1" id="KW-0175">Coiled coil</keyword>
<dbReference type="PROSITE" id="PS50209">
    <property type="entry name" value="CARD"/>
    <property type="match status" value="1"/>
</dbReference>
<evidence type="ECO:0000259" key="5">
    <source>
        <dbReference type="PROSITE" id="PS50918"/>
    </source>
</evidence>
<protein>
    <submittedName>
        <fullName evidence="8">Uncharacterized protein LOC106157515</fullName>
    </submittedName>
</protein>
<dbReference type="SMART" id="SM00114">
    <property type="entry name" value="CARD"/>
    <property type="match status" value="1"/>
</dbReference>
<dbReference type="SUPFAM" id="SSF47986">
    <property type="entry name" value="DEATH domain"/>
    <property type="match status" value="1"/>
</dbReference>
<dbReference type="InterPro" id="IPR010606">
    <property type="entry name" value="Mib_Herc2"/>
</dbReference>
<feature type="domain" description="MIB/HERC2" evidence="6">
    <location>
        <begin position="1084"/>
        <end position="1156"/>
    </location>
</feature>
<dbReference type="AlphaFoldDB" id="A0A1S3HSW7"/>
<evidence type="ECO:0000259" key="3">
    <source>
        <dbReference type="PROSITE" id="PS50209"/>
    </source>
</evidence>
<evidence type="ECO:0000313" key="8">
    <source>
        <dbReference type="RefSeq" id="XP_013388646.1"/>
    </source>
</evidence>
<feature type="domain" description="MIB/HERC2" evidence="6">
    <location>
        <begin position="1012"/>
        <end position="1083"/>
    </location>
</feature>
<dbReference type="STRING" id="7574.A0A1S3HSW7"/>
<dbReference type="PANTHER" id="PTHR24202">
    <property type="entry name" value="E3 UBIQUITIN-PROTEIN LIGASE MIB2"/>
    <property type="match status" value="1"/>
</dbReference>
<evidence type="ECO:0000259" key="4">
    <source>
        <dbReference type="PROSITE" id="PS50234"/>
    </source>
</evidence>
<evidence type="ECO:0000256" key="1">
    <source>
        <dbReference type="SAM" id="Coils"/>
    </source>
</evidence>